<reference evidence="1 2" key="1">
    <citation type="submission" date="2019-12" db="EMBL/GenBank/DDBJ databases">
        <title>Mucilaginibacter sp. HME9299 genome sequencing and assembly.</title>
        <authorList>
            <person name="Kang H."/>
            <person name="Kim H."/>
            <person name="Joh K."/>
        </authorList>
    </citation>
    <scope>NUCLEOTIDE SEQUENCE [LARGE SCALE GENOMIC DNA]</scope>
    <source>
        <strain evidence="1 2">HME9299</strain>
    </source>
</reference>
<gene>
    <name evidence="1" type="ORF">GO816_17505</name>
</gene>
<dbReference type="Proteomes" id="UP000434850">
    <property type="component" value="Unassembled WGS sequence"/>
</dbReference>
<comment type="caution">
    <text evidence="1">The sequence shown here is derived from an EMBL/GenBank/DDBJ whole genome shotgun (WGS) entry which is preliminary data.</text>
</comment>
<dbReference type="EMBL" id="WQLA01000008">
    <property type="protein sequence ID" value="MVN92934.1"/>
    <property type="molecule type" value="Genomic_DNA"/>
</dbReference>
<accession>A0A6I4IRI6</accession>
<sequence length="125" mass="14629">MDEFYIDIQLNRGLTRIQVDEVPSHQWDFPFIPQFIVEFYHQNEFITLTLQLEHGTWYDRNLRIAEDEEIKQHLDAVDNCTPNYQCALSASELQEIGAAISRHMVVYLTAYLGLLVPAFRNPTLN</sequence>
<keyword evidence="2" id="KW-1185">Reference proteome</keyword>
<evidence type="ECO:0000313" key="1">
    <source>
        <dbReference type="EMBL" id="MVN92934.1"/>
    </source>
</evidence>
<organism evidence="1 2">
    <name type="scientific">Mucilaginibacter aquatilis</name>
    <dbReference type="NCBI Taxonomy" id="1517760"/>
    <lineage>
        <taxon>Bacteria</taxon>
        <taxon>Pseudomonadati</taxon>
        <taxon>Bacteroidota</taxon>
        <taxon>Sphingobacteriia</taxon>
        <taxon>Sphingobacteriales</taxon>
        <taxon>Sphingobacteriaceae</taxon>
        <taxon>Mucilaginibacter</taxon>
    </lineage>
</organism>
<evidence type="ECO:0000313" key="2">
    <source>
        <dbReference type="Proteomes" id="UP000434850"/>
    </source>
</evidence>
<dbReference type="AlphaFoldDB" id="A0A6I4IRI6"/>
<dbReference type="OrthoDB" id="797021at2"/>
<name>A0A6I4IRI6_9SPHI</name>
<proteinExistence type="predicted"/>
<dbReference type="RefSeq" id="WP_157543257.1">
    <property type="nucleotide sequence ID" value="NZ_WQLA01000008.1"/>
</dbReference>
<protein>
    <submittedName>
        <fullName evidence="1">Uncharacterized protein</fullName>
    </submittedName>
</protein>